<dbReference type="Proteomes" id="UP001596023">
    <property type="component" value="Unassembled WGS sequence"/>
</dbReference>
<keyword evidence="2" id="KW-1185">Reference proteome</keyword>
<gene>
    <name evidence="1" type="ORF">ACFO6W_24670</name>
</gene>
<accession>A0ABV9L3K3</accession>
<reference evidence="2" key="1">
    <citation type="journal article" date="2019" name="Int. J. Syst. Evol. Microbiol.">
        <title>The Global Catalogue of Microorganisms (GCM) 10K type strain sequencing project: providing services to taxonomists for standard genome sequencing and annotation.</title>
        <authorList>
            <consortium name="The Broad Institute Genomics Platform"/>
            <consortium name="The Broad Institute Genome Sequencing Center for Infectious Disease"/>
            <person name="Wu L."/>
            <person name="Ma J."/>
        </authorList>
    </citation>
    <scope>NUCLEOTIDE SEQUENCE [LARGE SCALE GENOMIC DNA]</scope>
    <source>
        <strain evidence="2">CCUG 66188</strain>
    </source>
</reference>
<dbReference type="EMBL" id="JBHSGN010000161">
    <property type="protein sequence ID" value="MFC4676879.1"/>
    <property type="molecule type" value="Genomic_DNA"/>
</dbReference>
<organism evidence="1 2">
    <name type="scientific">Dysgonomonas termitidis</name>
    <dbReference type="NCBI Taxonomy" id="1516126"/>
    <lineage>
        <taxon>Bacteria</taxon>
        <taxon>Pseudomonadati</taxon>
        <taxon>Bacteroidota</taxon>
        <taxon>Bacteroidia</taxon>
        <taxon>Bacteroidales</taxon>
        <taxon>Dysgonomonadaceae</taxon>
        <taxon>Dysgonomonas</taxon>
    </lineage>
</organism>
<sequence>MVEFVEKLDYDGNIPEAFREVQQCLDSFVEVNYETMLSMISETKVTETDIKHYHSKAIDIIRNNPLFMSIPKYLRDGREDYLWYSDFYDDIPKDIYHTYRIFVKPTNKITPADYAEKLTKIDLPYFRELVDLVSLEKLCIKYEKLFPTPKPTPEQDIVQKEQPAKESTIVKESKNKVAKRSYIPKLTNEQYKLLADCIEAIKLFRRKVKVSELKKLLSGKLTEPLQVTNQKSLVYLFDQLMDSGYIKDTWMSVTDGNKDFISFRTEGNKERYGDNTHYINMTQLNNCRNRNKKELIHGLENIDTLIEQIQGDLAE</sequence>
<name>A0ABV9L3K3_9BACT</name>
<dbReference type="RefSeq" id="WP_380001530.1">
    <property type="nucleotide sequence ID" value="NZ_JBHSGN010000161.1"/>
</dbReference>
<evidence type="ECO:0000313" key="1">
    <source>
        <dbReference type="EMBL" id="MFC4676879.1"/>
    </source>
</evidence>
<protein>
    <submittedName>
        <fullName evidence="1">Uncharacterized protein</fullName>
    </submittedName>
</protein>
<comment type="caution">
    <text evidence="1">The sequence shown here is derived from an EMBL/GenBank/DDBJ whole genome shotgun (WGS) entry which is preliminary data.</text>
</comment>
<proteinExistence type="predicted"/>
<evidence type="ECO:0000313" key="2">
    <source>
        <dbReference type="Proteomes" id="UP001596023"/>
    </source>
</evidence>